<dbReference type="OrthoDB" id="265717at2759"/>
<keyword evidence="6" id="KW-1185">Reference proteome</keyword>
<dbReference type="PANTHER" id="PTHR12197">
    <property type="entry name" value="HISTONE-LYSINE N-METHYLTRANSFERASE SMYD"/>
    <property type="match status" value="1"/>
</dbReference>
<accession>A0A6J2TSJ4</accession>
<evidence type="ECO:0000313" key="7">
    <source>
        <dbReference type="RefSeq" id="XP_030378515.1"/>
    </source>
</evidence>
<dbReference type="GO" id="GO:0008270">
    <property type="term" value="F:zinc ion binding"/>
    <property type="evidence" value="ECO:0007669"/>
    <property type="project" value="UniProtKB-KW"/>
</dbReference>
<dbReference type="RefSeq" id="XP_030378515.1">
    <property type="nucleotide sequence ID" value="XM_030522655.1"/>
</dbReference>
<organism evidence="6 7">
    <name type="scientific">Drosophila lebanonensis</name>
    <name type="common">Fruit fly</name>
    <name type="synonym">Scaptodrosophila lebanonensis</name>
    <dbReference type="NCBI Taxonomy" id="7225"/>
    <lineage>
        <taxon>Eukaryota</taxon>
        <taxon>Metazoa</taxon>
        <taxon>Ecdysozoa</taxon>
        <taxon>Arthropoda</taxon>
        <taxon>Hexapoda</taxon>
        <taxon>Insecta</taxon>
        <taxon>Pterygota</taxon>
        <taxon>Neoptera</taxon>
        <taxon>Endopterygota</taxon>
        <taxon>Diptera</taxon>
        <taxon>Brachycera</taxon>
        <taxon>Muscomorpha</taxon>
        <taxon>Ephydroidea</taxon>
        <taxon>Drosophilidae</taxon>
        <taxon>Scaptodrosophila</taxon>
    </lineage>
</organism>
<proteinExistence type="predicted"/>
<feature type="domain" description="MYND-type" evidence="5">
    <location>
        <begin position="47"/>
        <end position="84"/>
    </location>
</feature>
<dbReference type="InterPro" id="IPR050869">
    <property type="entry name" value="H3K4_H4K5_MeTrfase"/>
</dbReference>
<dbReference type="Pfam" id="PF01753">
    <property type="entry name" value="zf-MYND"/>
    <property type="match status" value="1"/>
</dbReference>
<dbReference type="InterPro" id="IPR046341">
    <property type="entry name" value="SET_dom_sf"/>
</dbReference>
<dbReference type="SUPFAM" id="SSF82199">
    <property type="entry name" value="SET domain"/>
    <property type="match status" value="1"/>
</dbReference>
<evidence type="ECO:0000256" key="1">
    <source>
        <dbReference type="ARBA" id="ARBA00022723"/>
    </source>
</evidence>
<evidence type="ECO:0000256" key="3">
    <source>
        <dbReference type="ARBA" id="ARBA00022833"/>
    </source>
</evidence>
<dbReference type="Gene3D" id="2.170.270.10">
    <property type="entry name" value="SET domain"/>
    <property type="match status" value="1"/>
</dbReference>
<gene>
    <name evidence="7" type="primary">LOC115627099</name>
</gene>
<sequence>MQSPTNSSPPQPKSKECGSAAVKRGTRILTEKPFAFVLKSKYRLERCDNCLEVAKVLKCSNCRYVSYCNRACQTQAWGLHKHECPFLKKALPRIVPDAARMLCRLILRLEHGGDLVRGYYTEHGSRKFRDLMSHYAEIKNDPKRIEHLESLHAVLTDMMGDKAIVPNKTELMSIYGRLITNGFNILDAEMNSIATAIYLGVSITDHSCQPNAVATFEGTELHIYAIEDMPCLDWSKIFISYIDLLNTPEQRRLDLKEHYYFLCVCSKCTDSKETLEMNGAACPNNKCSAFLNITHNVCRRCGTGVTPKLRNAYKEVMTLTQANLESMKEVAYFDACRVCLDKQAGVLHPLNLWHVKTLDAAFEAAIEMGKWTDALTYGQQLVPGFRKYYGPWNPLLGLLYMKLGKIQLYERLPKEAVHNLEEAQRILSVTHGREHRLLQEQLKHLMLQARHEMRDS</sequence>
<dbReference type="Gene3D" id="1.25.40.10">
    <property type="entry name" value="Tetratricopeptide repeat domain"/>
    <property type="match status" value="1"/>
</dbReference>
<dbReference type="PROSITE" id="PS01360">
    <property type="entry name" value="ZF_MYND_1"/>
    <property type="match status" value="1"/>
</dbReference>
<reference evidence="7" key="1">
    <citation type="submission" date="2025-08" db="UniProtKB">
        <authorList>
            <consortium name="RefSeq"/>
        </authorList>
    </citation>
    <scope>IDENTIFICATION</scope>
    <source>
        <strain evidence="7">11010-0011.00</strain>
        <tissue evidence="7">Whole body</tissue>
    </source>
</reference>
<dbReference type="SUPFAM" id="SSF144232">
    <property type="entry name" value="HIT/MYND zinc finger-like"/>
    <property type="match status" value="1"/>
</dbReference>
<dbReference type="PROSITE" id="PS50865">
    <property type="entry name" value="ZF_MYND_2"/>
    <property type="match status" value="1"/>
</dbReference>
<keyword evidence="2 4" id="KW-0863">Zinc-finger</keyword>
<dbReference type="AlphaFoldDB" id="A0A6J2TSJ4"/>
<name>A0A6J2TSJ4_DROLE</name>
<evidence type="ECO:0000256" key="2">
    <source>
        <dbReference type="ARBA" id="ARBA00022771"/>
    </source>
</evidence>
<dbReference type="InterPro" id="IPR002893">
    <property type="entry name" value="Znf_MYND"/>
</dbReference>
<keyword evidence="3" id="KW-0862">Zinc</keyword>
<evidence type="ECO:0000259" key="5">
    <source>
        <dbReference type="PROSITE" id="PS50865"/>
    </source>
</evidence>
<dbReference type="Gene3D" id="1.25.40.970">
    <property type="match status" value="1"/>
</dbReference>
<dbReference type="CTD" id="64754"/>
<dbReference type="InterPro" id="IPR011990">
    <property type="entry name" value="TPR-like_helical_dom_sf"/>
</dbReference>
<dbReference type="GO" id="GO:0005634">
    <property type="term" value="C:nucleus"/>
    <property type="evidence" value="ECO:0007669"/>
    <property type="project" value="TreeGrafter"/>
</dbReference>
<evidence type="ECO:0000313" key="6">
    <source>
        <dbReference type="Proteomes" id="UP000504634"/>
    </source>
</evidence>
<dbReference type="Proteomes" id="UP000504634">
    <property type="component" value="Unplaced"/>
</dbReference>
<dbReference type="GeneID" id="115627099"/>
<evidence type="ECO:0000256" key="4">
    <source>
        <dbReference type="PROSITE-ProRule" id="PRU00134"/>
    </source>
</evidence>
<dbReference type="Gene3D" id="1.10.220.160">
    <property type="match status" value="1"/>
</dbReference>
<protein>
    <submittedName>
        <fullName evidence="7">Histone-lysine N-methyltransferase SMYD3</fullName>
    </submittedName>
</protein>
<keyword evidence="1" id="KW-0479">Metal-binding</keyword>
<dbReference type="Gene3D" id="6.10.140.2220">
    <property type="match status" value="1"/>
</dbReference>
<dbReference type="PANTHER" id="PTHR12197:SF251">
    <property type="entry name" value="EG:BACR7C10.4 PROTEIN"/>
    <property type="match status" value="1"/>
</dbReference>